<evidence type="ECO:0000313" key="3">
    <source>
        <dbReference type="Proteomes" id="UP000299102"/>
    </source>
</evidence>
<proteinExistence type="predicted"/>
<protein>
    <submittedName>
        <fullName evidence="2">Uncharacterized protein</fullName>
    </submittedName>
</protein>
<keyword evidence="3" id="KW-1185">Reference proteome</keyword>
<dbReference type="Proteomes" id="UP000299102">
    <property type="component" value="Unassembled WGS sequence"/>
</dbReference>
<organism evidence="2 3">
    <name type="scientific">Eumeta variegata</name>
    <name type="common">Bagworm moth</name>
    <name type="synonym">Eumeta japonica</name>
    <dbReference type="NCBI Taxonomy" id="151549"/>
    <lineage>
        <taxon>Eukaryota</taxon>
        <taxon>Metazoa</taxon>
        <taxon>Ecdysozoa</taxon>
        <taxon>Arthropoda</taxon>
        <taxon>Hexapoda</taxon>
        <taxon>Insecta</taxon>
        <taxon>Pterygota</taxon>
        <taxon>Neoptera</taxon>
        <taxon>Endopterygota</taxon>
        <taxon>Lepidoptera</taxon>
        <taxon>Glossata</taxon>
        <taxon>Ditrysia</taxon>
        <taxon>Tineoidea</taxon>
        <taxon>Psychidae</taxon>
        <taxon>Oiketicinae</taxon>
        <taxon>Eumeta</taxon>
    </lineage>
</organism>
<feature type="compositionally biased region" description="Basic and acidic residues" evidence="1">
    <location>
        <begin position="10"/>
        <end position="19"/>
    </location>
</feature>
<name>A0A4C1VQH8_EUMVA</name>
<comment type="caution">
    <text evidence="2">The sequence shown here is derived from an EMBL/GenBank/DDBJ whole genome shotgun (WGS) entry which is preliminary data.</text>
</comment>
<sequence length="109" mass="12129">MTKLAFDDLGCGKKSERTARPGSSSSSSADAGRLGLPVGERSYLLFHITTAKLPTELKTRFEQRYGSDPRMLPTFDQLMKFLEEKCRLFDNIPRDVGESSGNTGRRVTP</sequence>
<reference evidence="2 3" key="1">
    <citation type="journal article" date="2019" name="Commun. Biol.">
        <title>The bagworm genome reveals a unique fibroin gene that provides high tensile strength.</title>
        <authorList>
            <person name="Kono N."/>
            <person name="Nakamura H."/>
            <person name="Ohtoshi R."/>
            <person name="Tomita M."/>
            <person name="Numata K."/>
            <person name="Arakawa K."/>
        </authorList>
    </citation>
    <scope>NUCLEOTIDE SEQUENCE [LARGE SCALE GENOMIC DNA]</scope>
</reference>
<accession>A0A4C1VQH8</accession>
<dbReference type="AlphaFoldDB" id="A0A4C1VQH8"/>
<dbReference type="EMBL" id="BGZK01000375">
    <property type="protein sequence ID" value="GBP40055.1"/>
    <property type="molecule type" value="Genomic_DNA"/>
</dbReference>
<gene>
    <name evidence="2" type="ORF">EVAR_19184_1</name>
</gene>
<feature type="region of interest" description="Disordered" evidence="1">
    <location>
        <begin position="1"/>
        <end position="34"/>
    </location>
</feature>
<dbReference type="OrthoDB" id="7489123at2759"/>
<evidence type="ECO:0000256" key="1">
    <source>
        <dbReference type="SAM" id="MobiDB-lite"/>
    </source>
</evidence>
<evidence type="ECO:0000313" key="2">
    <source>
        <dbReference type="EMBL" id="GBP40055.1"/>
    </source>
</evidence>